<dbReference type="GO" id="GO:0005886">
    <property type="term" value="C:plasma membrane"/>
    <property type="evidence" value="ECO:0007669"/>
    <property type="project" value="UniProtKB-SubCell"/>
</dbReference>
<gene>
    <name evidence="7" type="primary">mltG</name>
    <name evidence="8" type="ORF">EDD77_11021</name>
</gene>
<keyword evidence="4 7" id="KW-0472">Membrane</keyword>
<dbReference type="InterPro" id="IPR003770">
    <property type="entry name" value="MLTG-like"/>
</dbReference>
<dbReference type="STRING" id="1650663.GCA_001486665_02144"/>
<dbReference type="PANTHER" id="PTHR30518:SF2">
    <property type="entry name" value="ENDOLYTIC MUREIN TRANSGLYCOSYLASE"/>
    <property type="match status" value="1"/>
</dbReference>
<keyword evidence="5 7" id="KW-0456">Lyase</keyword>
<keyword evidence="6 7" id="KW-0961">Cell wall biogenesis/degradation</keyword>
<evidence type="ECO:0000256" key="5">
    <source>
        <dbReference type="ARBA" id="ARBA00023239"/>
    </source>
</evidence>
<dbReference type="HAMAP" id="MF_02065">
    <property type="entry name" value="MltG"/>
    <property type="match status" value="1"/>
</dbReference>
<organism evidence="8 9">
    <name type="scientific">Allofournierella massiliensis</name>
    <dbReference type="NCBI Taxonomy" id="1650663"/>
    <lineage>
        <taxon>Bacteria</taxon>
        <taxon>Bacillati</taxon>
        <taxon>Bacillota</taxon>
        <taxon>Clostridia</taxon>
        <taxon>Eubacteriales</taxon>
        <taxon>Oscillospiraceae</taxon>
        <taxon>Allofournierella</taxon>
    </lineage>
</organism>
<dbReference type="PANTHER" id="PTHR30518">
    <property type="entry name" value="ENDOLYTIC MUREIN TRANSGLYCOSYLASE"/>
    <property type="match status" value="1"/>
</dbReference>
<feature type="site" description="Important for catalytic activity" evidence="7">
    <location>
        <position position="245"/>
    </location>
</feature>
<keyword evidence="3 7" id="KW-1133">Transmembrane helix</keyword>
<protein>
    <recommendedName>
        <fullName evidence="7">Endolytic murein transglycosylase</fullName>
        <ecNumber evidence="7">4.2.2.29</ecNumber>
    </recommendedName>
    <alternativeName>
        <fullName evidence="7">Peptidoglycan lytic transglycosylase</fullName>
    </alternativeName>
    <alternativeName>
        <fullName evidence="7">Peptidoglycan polymerization terminase</fullName>
    </alternativeName>
</protein>
<proteinExistence type="inferred from homology"/>
<dbReference type="OrthoDB" id="9814591at2"/>
<comment type="caution">
    <text evidence="8">The sequence shown here is derived from an EMBL/GenBank/DDBJ whole genome shotgun (WGS) entry which is preliminary data.</text>
</comment>
<comment type="function">
    <text evidence="7">Functions as a peptidoglycan terminase that cleaves nascent peptidoglycan strands endolytically to terminate their elongation.</text>
</comment>
<feature type="transmembrane region" description="Helical" evidence="7">
    <location>
        <begin position="21"/>
        <end position="45"/>
    </location>
</feature>
<dbReference type="EMBL" id="SLUM01000010">
    <property type="protein sequence ID" value="TCL57346.1"/>
    <property type="molecule type" value="Genomic_DNA"/>
</dbReference>
<evidence type="ECO:0000256" key="4">
    <source>
        <dbReference type="ARBA" id="ARBA00023136"/>
    </source>
</evidence>
<evidence type="ECO:0000313" key="8">
    <source>
        <dbReference type="EMBL" id="TCL57346.1"/>
    </source>
</evidence>
<comment type="catalytic activity">
    <reaction evidence="7">
        <text>a peptidoglycan chain = a peptidoglycan chain with N-acetyl-1,6-anhydromuramyl-[peptide] at the reducing end + a peptidoglycan chain with N-acetylglucosamine at the non-reducing end.</text>
        <dbReference type="EC" id="4.2.2.29"/>
    </reaction>
</comment>
<comment type="similarity">
    <text evidence="7">Belongs to the transglycosylase MltG family.</text>
</comment>
<evidence type="ECO:0000313" key="9">
    <source>
        <dbReference type="Proteomes" id="UP000295184"/>
    </source>
</evidence>
<keyword evidence="2 7" id="KW-0812">Transmembrane</keyword>
<evidence type="ECO:0000256" key="3">
    <source>
        <dbReference type="ARBA" id="ARBA00022989"/>
    </source>
</evidence>
<dbReference type="GO" id="GO:0008932">
    <property type="term" value="F:lytic endotransglycosylase activity"/>
    <property type="evidence" value="ECO:0007669"/>
    <property type="project" value="UniProtKB-UniRule"/>
</dbReference>
<dbReference type="GO" id="GO:0009252">
    <property type="term" value="P:peptidoglycan biosynthetic process"/>
    <property type="evidence" value="ECO:0007669"/>
    <property type="project" value="UniProtKB-UniRule"/>
</dbReference>
<sequence>MAKYRRETYQNPDQPPKRGHKGCLVLVVLVVVLLAAAAFGAFSIMQDVNGRDQLGDEVLVTVQQGENSASIARSLKDAGVIKYPNIFRYYLKYTGKSANLQYGDFTLVQGQSYDSIIETMSQYAKRETVSVTFPEGITAQRFAQLMEEAGLCTAEEFLDVANNGDFSQYEFWNEIPEDPNRFMKCEGYLFPDTYEFFVDDTVYNYVDKLYAEFDAKVTPEMRQRASELGMTLEEVVTLASFVQEEAGNSEDTRVSAVFHNRLAEDSPYPRLESNASSYVQNPDDNNYIYNWIAPYYGGWDNIPENIYNAYNTYELNGLPAGPISNPGIDAIQAALYPDAEYLDGKYYFFVTDKNGVYYYAKTKAEHDANVSKAFSVK</sequence>
<reference evidence="8 9" key="1">
    <citation type="submission" date="2019-03" db="EMBL/GenBank/DDBJ databases">
        <title>Genomic Encyclopedia of Type Strains, Phase IV (KMG-IV): sequencing the most valuable type-strain genomes for metagenomic binning, comparative biology and taxonomic classification.</title>
        <authorList>
            <person name="Goeker M."/>
        </authorList>
    </citation>
    <scope>NUCLEOTIDE SEQUENCE [LARGE SCALE GENOMIC DNA]</scope>
    <source>
        <strain evidence="8 9">DSM 100451</strain>
    </source>
</reference>
<evidence type="ECO:0000256" key="1">
    <source>
        <dbReference type="ARBA" id="ARBA00022475"/>
    </source>
</evidence>
<accession>A0A4R1QTT9</accession>
<dbReference type="Gene3D" id="3.30.1490.480">
    <property type="entry name" value="Endolytic murein transglycosylase"/>
    <property type="match status" value="1"/>
</dbReference>
<dbReference type="RefSeq" id="WP_058965172.1">
    <property type="nucleotide sequence ID" value="NZ_CABKVM010000017.1"/>
</dbReference>
<dbReference type="Pfam" id="PF02618">
    <property type="entry name" value="YceG"/>
    <property type="match status" value="1"/>
</dbReference>
<dbReference type="EC" id="4.2.2.29" evidence="7"/>
<evidence type="ECO:0000256" key="6">
    <source>
        <dbReference type="ARBA" id="ARBA00023316"/>
    </source>
</evidence>
<keyword evidence="1 7" id="KW-1003">Cell membrane</keyword>
<dbReference type="GO" id="GO:0071555">
    <property type="term" value="P:cell wall organization"/>
    <property type="evidence" value="ECO:0007669"/>
    <property type="project" value="UniProtKB-KW"/>
</dbReference>
<comment type="subcellular location">
    <subcellularLocation>
        <location evidence="7">Cell membrane</location>
        <topology evidence="7">Single-pass membrane protein</topology>
    </subcellularLocation>
</comment>
<dbReference type="NCBIfam" id="TIGR00247">
    <property type="entry name" value="endolytic transglycosylase MltG"/>
    <property type="match status" value="1"/>
</dbReference>
<name>A0A4R1QTT9_9FIRM</name>
<dbReference type="Proteomes" id="UP000295184">
    <property type="component" value="Unassembled WGS sequence"/>
</dbReference>
<dbReference type="AlphaFoldDB" id="A0A4R1QTT9"/>
<evidence type="ECO:0000256" key="2">
    <source>
        <dbReference type="ARBA" id="ARBA00022692"/>
    </source>
</evidence>
<evidence type="ECO:0000256" key="7">
    <source>
        <dbReference type="HAMAP-Rule" id="MF_02065"/>
    </source>
</evidence>